<name>A0A8J4RSL0_9ROSI</name>
<reference evidence="2" key="1">
    <citation type="submission" date="2020-03" db="EMBL/GenBank/DDBJ databases">
        <title>Castanea mollissima Vanexum genome sequencing.</title>
        <authorList>
            <person name="Staton M."/>
        </authorList>
    </citation>
    <scope>NUCLEOTIDE SEQUENCE</scope>
    <source>
        <tissue evidence="2">Leaf</tissue>
    </source>
</reference>
<dbReference type="EMBL" id="JRKL02000812">
    <property type="protein sequence ID" value="KAF3968093.1"/>
    <property type="molecule type" value="Genomic_DNA"/>
</dbReference>
<gene>
    <name evidence="2" type="ORF">CMV_007977</name>
</gene>
<evidence type="ECO:0000256" key="1">
    <source>
        <dbReference type="SAM" id="MobiDB-lite"/>
    </source>
</evidence>
<protein>
    <submittedName>
        <fullName evidence="2">Uncharacterized protein</fullName>
    </submittedName>
</protein>
<evidence type="ECO:0000313" key="2">
    <source>
        <dbReference type="EMBL" id="KAF3968093.1"/>
    </source>
</evidence>
<accession>A0A8J4RSL0</accession>
<keyword evidence="3" id="KW-1185">Reference proteome</keyword>
<evidence type="ECO:0000313" key="3">
    <source>
        <dbReference type="Proteomes" id="UP000737018"/>
    </source>
</evidence>
<comment type="caution">
    <text evidence="2">The sequence shown here is derived from an EMBL/GenBank/DDBJ whole genome shotgun (WGS) entry which is preliminary data.</text>
</comment>
<sequence>MDITTNCHWTPSLAVHSTPRQESPSPDRKAFSPPPPAMACTPSNAPSDGPNPRAMASFRVLFRQQSNRRASSLATKAATVSSGNGVPSLMTALAGVASSVGVPTNVGMAATTSQPLAFNSYLETMADFEIQGNASSSTGFDPFVTPVIIPDSKFQYNSASTIPISVSNSAPSSVVHSLPVEPSNSILADLPSIDSLPSSFPLVPPTALPDQASTSTIEVPLAPIRKSTRPSKPPAYLQDYSRASTSLPTSVGAYDIAYSLTYAYLVPSY</sequence>
<dbReference type="AlphaFoldDB" id="A0A8J4RSL0"/>
<feature type="region of interest" description="Disordered" evidence="1">
    <location>
        <begin position="1"/>
        <end position="53"/>
    </location>
</feature>
<dbReference type="Proteomes" id="UP000737018">
    <property type="component" value="Unassembled WGS sequence"/>
</dbReference>
<organism evidence="2 3">
    <name type="scientific">Castanea mollissima</name>
    <name type="common">Chinese chestnut</name>
    <dbReference type="NCBI Taxonomy" id="60419"/>
    <lineage>
        <taxon>Eukaryota</taxon>
        <taxon>Viridiplantae</taxon>
        <taxon>Streptophyta</taxon>
        <taxon>Embryophyta</taxon>
        <taxon>Tracheophyta</taxon>
        <taxon>Spermatophyta</taxon>
        <taxon>Magnoliopsida</taxon>
        <taxon>eudicotyledons</taxon>
        <taxon>Gunneridae</taxon>
        <taxon>Pentapetalae</taxon>
        <taxon>rosids</taxon>
        <taxon>fabids</taxon>
        <taxon>Fagales</taxon>
        <taxon>Fagaceae</taxon>
        <taxon>Castanea</taxon>
    </lineage>
</organism>
<proteinExistence type="predicted"/>